<accession>A0ABV0RKP0</accession>
<gene>
    <name evidence="2" type="ORF">XENOCAPTIV_012838</name>
</gene>
<organism evidence="2 3">
    <name type="scientific">Xenoophorus captivus</name>
    <dbReference type="NCBI Taxonomy" id="1517983"/>
    <lineage>
        <taxon>Eukaryota</taxon>
        <taxon>Metazoa</taxon>
        <taxon>Chordata</taxon>
        <taxon>Craniata</taxon>
        <taxon>Vertebrata</taxon>
        <taxon>Euteleostomi</taxon>
        <taxon>Actinopterygii</taxon>
        <taxon>Neopterygii</taxon>
        <taxon>Teleostei</taxon>
        <taxon>Neoteleostei</taxon>
        <taxon>Acanthomorphata</taxon>
        <taxon>Ovalentaria</taxon>
        <taxon>Atherinomorphae</taxon>
        <taxon>Cyprinodontiformes</taxon>
        <taxon>Goodeidae</taxon>
        <taxon>Xenoophorus</taxon>
    </lineage>
</organism>
<reference evidence="2 3" key="1">
    <citation type="submission" date="2021-06" db="EMBL/GenBank/DDBJ databases">
        <authorList>
            <person name="Palmer J.M."/>
        </authorList>
    </citation>
    <scope>NUCLEOTIDE SEQUENCE [LARGE SCALE GENOMIC DNA]</scope>
    <source>
        <strain evidence="2 3">XC_2019</strain>
        <tissue evidence="2">Muscle</tissue>
    </source>
</reference>
<feature type="region of interest" description="Disordered" evidence="1">
    <location>
        <begin position="52"/>
        <end position="85"/>
    </location>
</feature>
<keyword evidence="3" id="KW-1185">Reference proteome</keyword>
<evidence type="ECO:0000313" key="2">
    <source>
        <dbReference type="EMBL" id="MEQ2208727.1"/>
    </source>
</evidence>
<comment type="caution">
    <text evidence="2">The sequence shown here is derived from an EMBL/GenBank/DDBJ whole genome shotgun (WGS) entry which is preliminary data.</text>
</comment>
<evidence type="ECO:0000313" key="3">
    <source>
        <dbReference type="Proteomes" id="UP001434883"/>
    </source>
</evidence>
<protein>
    <submittedName>
        <fullName evidence="2">Uncharacterized protein</fullName>
    </submittedName>
</protein>
<dbReference type="EMBL" id="JAHRIN010050681">
    <property type="protein sequence ID" value="MEQ2208727.1"/>
    <property type="molecule type" value="Genomic_DNA"/>
</dbReference>
<sequence length="156" mass="17259">MRQGRGCGPAGVSGALLVAGAPLLARVERAADDAASREVGSVRHGRAADVVGRRGGTRCPWRRSTAEEVGRRNTKTGKSSTHTDLHTITELKHGISTFHSESGRDTGSRWQTTQREQLKAQTRRLKTEAKQQWAEDATTQLMFQLQHEELQSRIKF</sequence>
<dbReference type="Proteomes" id="UP001434883">
    <property type="component" value="Unassembled WGS sequence"/>
</dbReference>
<proteinExistence type="predicted"/>
<evidence type="ECO:0000256" key="1">
    <source>
        <dbReference type="SAM" id="MobiDB-lite"/>
    </source>
</evidence>
<name>A0ABV0RKP0_9TELE</name>